<dbReference type="PANTHER" id="PTHR35342">
    <property type="entry name" value="TRICARBOXYLIC TRANSPORT PROTEIN"/>
    <property type="match status" value="1"/>
</dbReference>
<feature type="transmembrane region" description="Helical" evidence="1">
    <location>
        <begin position="353"/>
        <end position="376"/>
    </location>
</feature>
<evidence type="ECO:0000259" key="2">
    <source>
        <dbReference type="Pfam" id="PF01970"/>
    </source>
</evidence>
<dbReference type="EMBL" id="CAEZWF010000004">
    <property type="protein sequence ID" value="CAB4647026.1"/>
    <property type="molecule type" value="Genomic_DNA"/>
</dbReference>
<reference evidence="4" key="1">
    <citation type="submission" date="2020-05" db="EMBL/GenBank/DDBJ databases">
        <authorList>
            <person name="Chiriac C."/>
            <person name="Salcher M."/>
            <person name="Ghai R."/>
            <person name="Kavagutti S V."/>
        </authorList>
    </citation>
    <scope>NUCLEOTIDE SEQUENCE</scope>
</reference>
<name>A0A6J6KD01_9ZZZZ</name>
<dbReference type="EMBL" id="CAEZVW010000004">
    <property type="protein sequence ID" value="CAB4636163.1"/>
    <property type="molecule type" value="Genomic_DNA"/>
</dbReference>
<organism evidence="4">
    <name type="scientific">freshwater metagenome</name>
    <dbReference type="NCBI Taxonomy" id="449393"/>
    <lineage>
        <taxon>unclassified sequences</taxon>
        <taxon>metagenomes</taxon>
        <taxon>ecological metagenomes</taxon>
    </lineage>
</organism>
<dbReference type="EMBL" id="CAEZWK010000005">
    <property type="protein sequence ID" value="CAB4648866.1"/>
    <property type="molecule type" value="Genomic_DNA"/>
</dbReference>
<dbReference type="PANTHER" id="PTHR35342:SF5">
    <property type="entry name" value="TRICARBOXYLIC TRANSPORT PROTEIN"/>
    <property type="match status" value="1"/>
</dbReference>
<evidence type="ECO:0000313" key="5">
    <source>
        <dbReference type="EMBL" id="CAB4648866.1"/>
    </source>
</evidence>
<feature type="transmembrane region" description="Helical" evidence="1">
    <location>
        <begin position="20"/>
        <end position="41"/>
    </location>
</feature>
<feature type="domain" description="DUF112" evidence="2">
    <location>
        <begin position="22"/>
        <end position="435"/>
    </location>
</feature>
<feature type="transmembrane region" description="Helical" evidence="1">
    <location>
        <begin position="137"/>
        <end position="158"/>
    </location>
</feature>
<feature type="transmembrane region" description="Helical" evidence="1">
    <location>
        <begin position="203"/>
        <end position="220"/>
    </location>
</feature>
<gene>
    <name evidence="3" type="ORF">UFOPK2157_00223</name>
    <name evidence="4" type="ORF">UFOPK2228_00318</name>
    <name evidence="5" type="ORF">UFOPK2245_00418</name>
</gene>
<dbReference type="AlphaFoldDB" id="A0A6J6KD01"/>
<evidence type="ECO:0000313" key="3">
    <source>
        <dbReference type="EMBL" id="CAB4636163.1"/>
    </source>
</evidence>
<keyword evidence="1" id="KW-0472">Membrane</keyword>
<feature type="transmembrane region" description="Helical" evidence="1">
    <location>
        <begin position="471"/>
        <end position="488"/>
    </location>
</feature>
<evidence type="ECO:0000313" key="4">
    <source>
        <dbReference type="EMBL" id="CAB4647026.1"/>
    </source>
</evidence>
<dbReference type="Pfam" id="PF01970">
    <property type="entry name" value="TctA"/>
    <property type="match status" value="1"/>
</dbReference>
<feature type="transmembrane region" description="Helical" evidence="1">
    <location>
        <begin position="48"/>
        <end position="71"/>
    </location>
</feature>
<proteinExistence type="predicted"/>
<protein>
    <submittedName>
        <fullName evidence="4">Unannotated protein</fullName>
    </submittedName>
</protein>
<accession>A0A6J6KD01</accession>
<feature type="transmembrane region" description="Helical" evidence="1">
    <location>
        <begin position="317"/>
        <end position="341"/>
    </location>
</feature>
<dbReference type="InterPro" id="IPR002823">
    <property type="entry name" value="DUF112_TM"/>
</dbReference>
<evidence type="ECO:0000256" key="1">
    <source>
        <dbReference type="SAM" id="Phobius"/>
    </source>
</evidence>
<feature type="transmembrane region" description="Helical" evidence="1">
    <location>
        <begin position="388"/>
        <end position="418"/>
    </location>
</feature>
<keyword evidence="1" id="KW-1133">Transmembrane helix</keyword>
<keyword evidence="1" id="KW-0812">Transmembrane</keyword>
<sequence length="507" mass="53075">MSEIISNLQLGFDSVLTLNIFMWAVIGCGLGMITGVLPGFGPAAATGLLLPFAFVLPPTASIVMLACIYYGSMYGGTITSVLLNVPGEASSVATCIDGYAMTKRGMAGKALSISAVGSFIAGVIAVFGLIFSQKIAAIAITFTYLDVFGFSLLALTLVVGLTGDSMIKGLISAFLGLFIGMVGLDIYTGGPRFTMGLDQLQEGLPFIAIIMGIFGLSEILESIGGKKQPDYSGNIGSTLLKWQDFKDSIGAILRGTGIGFFFGLLPGSPAAASSFAAYTVEKRVSKTPERFGKGAIQGVAGPEAANNALGISNFIPLLALGIPSSATMAILLAAFTINGLTPGPLLFTNNPEIAWGLIASLALANVILLIMALPLVRMWVSILKIPTMILYTITLSFMSIGAYIIDGSMFSVLVLWIAGIVGFTLRRFGVPMAPAALTIVLGPMLEKSFRTALQVNYGEFSSLFSSSRANTAYALIVVVLATKMISSIRKSNKVRKMKSSAAMNGSK</sequence>
<feature type="transmembrane region" description="Helical" evidence="1">
    <location>
        <begin position="170"/>
        <end position="188"/>
    </location>
</feature>
<feature type="transmembrane region" description="Helical" evidence="1">
    <location>
        <begin position="111"/>
        <end position="131"/>
    </location>
</feature>